<dbReference type="PROSITE" id="PS00859">
    <property type="entry name" value="GTP_CYCLOHYDROL_1_1"/>
    <property type="match status" value="1"/>
</dbReference>
<dbReference type="FunFam" id="3.30.1130.10:FF:000001">
    <property type="entry name" value="GTP cyclohydrolase 1"/>
    <property type="match status" value="1"/>
</dbReference>
<dbReference type="GO" id="GO:0005737">
    <property type="term" value="C:cytoplasm"/>
    <property type="evidence" value="ECO:0007669"/>
    <property type="project" value="TreeGrafter"/>
</dbReference>
<dbReference type="PANTHER" id="PTHR11109:SF7">
    <property type="entry name" value="GTP CYCLOHYDROLASE 1"/>
    <property type="match status" value="1"/>
</dbReference>
<dbReference type="InterPro" id="IPR043133">
    <property type="entry name" value="GTP-CH-I_C/QueF"/>
</dbReference>
<dbReference type="VEuPathDB" id="FungiDB:CCM_02050"/>
<feature type="region of interest" description="Disordered" evidence="9">
    <location>
        <begin position="1"/>
        <end position="22"/>
    </location>
</feature>
<evidence type="ECO:0000256" key="2">
    <source>
        <dbReference type="ARBA" id="ARBA00005080"/>
    </source>
</evidence>
<dbReference type="PROSITE" id="PS00860">
    <property type="entry name" value="GTP_CYCLOHYDROL_1_2"/>
    <property type="match status" value="1"/>
</dbReference>
<dbReference type="GO" id="GO:0046654">
    <property type="term" value="P:tetrahydrofolate biosynthetic process"/>
    <property type="evidence" value="ECO:0007669"/>
    <property type="project" value="InterPro"/>
</dbReference>
<dbReference type="OrthoDB" id="4966at2759"/>
<dbReference type="InterPro" id="IPR043134">
    <property type="entry name" value="GTP-CH-I_N"/>
</dbReference>
<keyword evidence="7" id="KW-0289">Folate biosynthesis</keyword>
<dbReference type="SUPFAM" id="SSF55620">
    <property type="entry name" value="Tetrahydrobiopterin biosynthesis enzymes-like"/>
    <property type="match status" value="1"/>
</dbReference>
<dbReference type="EMBL" id="CP023323">
    <property type="protein sequence ID" value="ATY60741.1"/>
    <property type="molecule type" value="Genomic_DNA"/>
</dbReference>
<evidence type="ECO:0000313" key="11">
    <source>
        <dbReference type="EMBL" id="ATY60741.1"/>
    </source>
</evidence>
<feature type="domain" description="GTP cyclohydrolase I" evidence="10">
    <location>
        <begin position="42"/>
        <end position="215"/>
    </location>
</feature>
<feature type="compositionally biased region" description="Basic and acidic residues" evidence="9">
    <location>
        <begin position="1"/>
        <end position="12"/>
    </location>
</feature>
<comment type="catalytic activity">
    <reaction evidence="1">
        <text>GTP + H2O = 7,8-dihydroneopterin 3'-triphosphate + formate + H(+)</text>
        <dbReference type="Rhea" id="RHEA:17473"/>
        <dbReference type="ChEBI" id="CHEBI:15377"/>
        <dbReference type="ChEBI" id="CHEBI:15378"/>
        <dbReference type="ChEBI" id="CHEBI:15740"/>
        <dbReference type="ChEBI" id="CHEBI:37565"/>
        <dbReference type="ChEBI" id="CHEBI:58462"/>
        <dbReference type="EC" id="3.5.4.16"/>
    </reaction>
</comment>
<dbReference type="GO" id="GO:0005525">
    <property type="term" value="F:GTP binding"/>
    <property type="evidence" value="ECO:0007669"/>
    <property type="project" value="TreeGrafter"/>
</dbReference>
<evidence type="ECO:0000256" key="4">
    <source>
        <dbReference type="ARBA" id="ARBA00012715"/>
    </source>
</evidence>
<organism evidence="11 12">
    <name type="scientific">Cordyceps militaris</name>
    <name type="common">Caterpillar fungus</name>
    <name type="synonym">Clavaria militaris</name>
    <dbReference type="NCBI Taxonomy" id="73501"/>
    <lineage>
        <taxon>Eukaryota</taxon>
        <taxon>Fungi</taxon>
        <taxon>Dikarya</taxon>
        <taxon>Ascomycota</taxon>
        <taxon>Pezizomycotina</taxon>
        <taxon>Sordariomycetes</taxon>
        <taxon>Hypocreomycetidae</taxon>
        <taxon>Hypocreales</taxon>
        <taxon>Cordycipitaceae</taxon>
        <taxon>Cordyceps</taxon>
    </lineage>
</organism>
<dbReference type="GO" id="GO:0006729">
    <property type="term" value="P:tetrahydrobiopterin biosynthetic process"/>
    <property type="evidence" value="ECO:0007669"/>
    <property type="project" value="TreeGrafter"/>
</dbReference>
<evidence type="ECO:0000256" key="5">
    <source>
        <dbReference type="ARBA" id="ARBA00017272"/>
    </source>
</evidence>
<evidence type="ECO:0000313" key="12">
    <source>
        <dbReference type="Proteomes" id="UP000323067"/>
    </source>
</evidence>
<accession>A0A2H4SCA3</accession>
<evidence type="ECO:0000256" key="6">
    <source>
        <dbReference type="ARBA" id="ARBA00022801"/>
    </source>
</evidence>
<dbReference type="NCBIfam" id="TIGR00063">
    <property type="entry name" value="folE"/>
    <property type="match status" value="1"/>
</dbReference>
<comment type="similarity">
    <text evidence="3">Belongs to the GTP cyclohydrolase I family.</text>
</comment>
<dbReference type="GO" id="GO:0046656">
    <property type="term" value="P:folic acid biosynthetic process"/>
    <property type="evidence" value="ECO:0007669"/>
    <property type="project" value="UniProtKB-KW"/>
</dbReference>
<dbReference type="GO" id="GO:0003934">
    <property type="term" value="F:GTP cyclohydrolase I activity"/>
    <property type="evidence" value="ECO:0007669"/>
    <property type="project" value="UniProtKB-EC"/>
</dbReference>
<evidence type="ECO:0000256" key="8">
    <source>
        <dbReference type="ARBA" id="ARBA00030854"/>
    </source>
</evidence>
<name>A0A2H4SCA3_CORMI</name>
<evidence type="ECO:0000256" key="3">
    <source>
        <dbReference type="ARBA" id="ARBA00008085"/>
    </source>
</evidence>
<keyword evidence="6 11" id="KW-0378">Hydrolase</keyword>
<dbReference type="GO" id="GO:0008270">
    <property type="term" value="F:zinc ion binding"/>
    <property type="evidence" value="ECO:0007669"/>
    <property type="project" value="TreeGrafter"/>
</dbReference>
<dbReference type="InterPro" id="IPR018234">
    <property type="entry name" value="GTP_CycHdrlase_I_CS"/>
</dbReference>
<dbReference type="Gene3D" id="1.10.286.10">
    <property type="match status" value="1"/>
</dbReference>
<dbReference type="Proteomes" id="UP000323067">
    <property type="component" value="Chromosome vi"/>
</dbReference>
<evidence type="ECO:0000256" key="7">
    <source>
        <dbReference type="ARBA" id="ARBA00022909"/>
    </source>
</evidence>
<dbReference type="InterPro" id="IPR001474">
    <property type="entry name" value="GTP_CycHdrlase_I"/>
</dbReference>
<comment type="pathway">
    <text evidence="2">Cofactor biosynthesis; 7,8-dihydroneopterin triphosphate biosynthesis; 7,8-dihydroneopterin triphosphate from GTP: step 1/1.</text>
</comment>
<dbReference type="UniPathway" id="UPA00848">
    <property type="reaction ID" value="UER00151"/>
</dbReference>
<dbReference type="HAMAP" id="MF_00223">
    <property type="entry name" value="FolE"/>
    <property type="match status" value="1"/>
</dbReference>
<sequence>MDDLHQNHHDSCSDGPPPTTSVAMVKFSTPQDQDPRIDKIACAVKQILEALGEDVGREGLEKTPERVARAMLFLTGGYNLDSTAILQKAIFKEDLNSFVLVKDIPVSSLCEHHLVPFVGKAHVGYIPNGKIVGLSKIARVVDTFARRLQVQERLTTQVAQSLFDVLQPHGVAVVMEAVHLCMVMRGVEKTSASTTTTVFLGEFEGHGHTREDFWRALGR</sequence>
<evidence type="ECO:0000256" key="9">
    <source>
        <dbReference type="SAM" id="MobiDB-lite"/>
    </source>
</evidence>
<proteinExistence type="inferred from homology"/>
<dbReference type="Gene3D" id="3.30.1130.10">
    <property type="match status" value="1"/>
</dbReference>
<gene>
    <name evidence="11" type="ORF">A9K55_006848</name>
</gene>
<reference evidence="11 12" key="1">
    <citation type="journal article" date="2017" name="BMC Genomics">
        <title>Chromosome level assembly and secondary metabolite potential of the parasitic fungus Cordyceps militaris.</title>
        <authorList>
            <person name="Kramer G.J."/>
            <person name="Nodwell J.R."/>
        </authorList>
    </citation>
    <scope>NUCLEOTIDE SEQUENCE [LARGE SCALE GENOMIC DNA]</scope>
    <source>
        <strain evidence="11 12">ATCC 34164</strain>
    </source>
</reference>
<dbReference type="VEuPathDB" id="FungiDB:A9K55_006848"/>
<dbReference type="EC" id="3.5.4.16" evidence="4"/>
<dbReference type="PANTHER" id="PTHR11109">
    <property type="entry name" value="GTP CYCLOHYDROLASE I"/>
    <property type="match status" value="1"/>
</dbReference>
<dbReference type="Pfam" id="PF01227">
    <property type="entry name" value="GTP_cyclohydroI"/>
    <property type="match status" value="1"/>
</dbReference>
<dbReference type="AlphaFoldDB" id="A0A2H4SCA3"/>
<dbReference type="InterPro" id="IPR020602">
    <property type="entry name" value="GTP_CycHdrlase_I_dom"/>
</dbReference>
<protein>
    <recommendedName>
        <fullName evidence="5">GTP cyclohydrolase 1</fullName>
        <ecNumber evidence="4">3.5.4.16</ecNumber>
    </recommendedName>
    <alternativeName>
        <fullName evidence="8">GTP cyclohydrolase I</fullName>
    </alternativeName>
</protein>
<evidence type="ECO:0000259" key="10">
    <source>
        <dbReference type="Pfam" id="PF01227"/>
    </source>
</evidence>
<dbReference type="NCBIfam" id="NF006825">
    <property type="entry name" value="PRK09347.1-2"/>
    <property type="match status" value="1"/>
</dbReference>
<evidence type="ECO:0000256" key="1">
    <source>
        <dbReference type="ARBA" id="ARBA00001052"/>
    </source>
</evidence>
<dbReference type="NCBIfam" id="NF006826">
    <property type="entry name" value="PRK09347.1-3"/>
    <property type="match status" value="1"/>
</dbReference>